<evidence type="ECO:0000256" key="1">
    <source>
        <dbReference type="SAM" id="Phobius"/>
    </source>
</evidence>
<name>A0A2K8KHF1_9MOLU</name>
<dbReference type="Proteomes" id="UP000231179">
    <property type="component" value="Chromosome"/>
</dbReference>
<keyword evidence="1" id="KW-0472">Membrane</keyword>
<evidence type="ECO:0000313" key="2">
    <source>
        <dbReference type="EMBL" id="ATX70672.1"/>
    </source>
</evidence>
<keyword evidence="1" id="KW-0812">Transmembrane</keyword>
<protein>
    <submittedName>
        <fullName evidence="2">Uncharacterized protein</fullName>
    </submittedName>
</protein>
<dbReference type="RefSeq" id="WP_100254234.1">
    <property type="nucleotide sequence ID" value="NZ_CP024870.1"/>
</dbReference>
<sequence>MNNFNIMVRFDFQRLLKKKAFWIISTIHLLTVFVGLLLILLSPFLQMTILSLFAVITIAPSIFWLTYFNTDSILTFFIYDKNSGIQNLELRRGLKKSEIFFQS</sequence>
<feature type="transmembrane region" description="Helical" evidence="1">
    <location>
        <begin position="47"/>
        <end position="68"/>
    </location>
</feature>
<gene>
    <name evidence="2" type="ORF">SCLAR_v1c03420</name>
</gene>
<reference evidence="2 3" key="1">
    <citation type="submission" date="2017-11" db="EMBL/GenBank/DDBJ databases">
        <title>Complete genome sequence of Spiroplasma clarkii CN-5 (DSM 19994).</title>
        <authorList>
            <person name="Tsai Y.-M."/>
            <person name="Chang A."/>
            <person name="Lo W.-S."/>
            <person name="Kuo C.-H."/>
        </authorList>
    </citation>
    <scope>NUCLEOTIDE SEQUENCE [LARGE SCALE GENOMIC DNA]</scope>
    <source>
        <strain evidence="2 3">CN-5</strain>
    </source>
</reference>
<feature type="transmembrane region" description="Helical" evidence="1">
    <location>
        <begin position="20"/>
        <end position="41"/>
    </location>
</feature>
<evidence type="ECO:0000313" key="3">
    <source>
        <dbReference type="Proteomes" id="UP000231179"/>
    </source>
</evidence>
<keyword evidence="1" id="KW-1133">Transmembrane helix</keyword>
<accession>A0A2K8KHF1</accession>
<proteinExistence type="predicted"/>
<dbReference type="EMBL" id="CP024870">
    <property type="protein sequence ID" value="ATX70672.1"/>
    <property type="molecule type" value="Genomic_DNA"/>
</dbReference>
<organism evidence="2 3">
    <name type="scientific">Spiroplasma clarkii</name>
    <dbReference type="NCBI Taxonomy" id="2139"/>
    <lineage>
        <taxon>Bacteria</taxon>
        <taxon>Bacillati</taxon>
        <taxon>Mycoplasmatota</taxon>
        <taxon>Mollicutes</taxon>
        <taxon>Entomoplasmatales</taxon>
        <taxon>Spiroplasmataceae</taxon>
        <taxon>Spiroplasma</taxon>
    </lineage>
</organism>
<dbReference type="AlphaFoldDB" id="A0A2K8KHF1"/>
<keyword evidence="3" id="KW-1185">Reference proteome</keyword>